<dbReference type="NCBIfam" id="TIGR01353">
    <property type="entry name" value="dGTP_triPase"/>
    <property type="match status" value="1"/>
</dbReference>
<reference evidence="4 5" key="1">
    <citation type="submission" date="2015-05" db="EMBL/GenBank/DDBJ databases">
        <title>Genome sequences of Pluralibacter gergoviae.</title>
        <authorList>
            <person name="Greninger A.L."/>
            <person name="Miller S."/>
        </authorList>
    </citation>
    <scope>NUCLEOTIDE SEQUENCE [LARGE SCALE GENOMIC DNA]</scope>
    <source>
        <strain evidence="4 5">JS81F13</strain>
    </source>
</reference>
<feature type="compositionally biased region" description="Basic and acidic residues" evidence="2">
    <location>
        <begin position="16"/>
        <end position="26"/>
    </location>
</feature>
<dbReference type="InterPro" id="IPR003607">
    <property type="entry name" value="HD/PDEase_dom"/>
</dbReference>
<organism evidence="4 5">
    <name type="scientific">Pluralibacter gergoviae</name>
    <name type="common">Enterobacter gergoviae</name>
    <dbReference type="NCBI Taxonomy" id="61647"/>
    <lineage>
        <taxon>Bacteria</taxon>
        <taxon>Pseudomonadati</taxon>
        <taxon>Pseudomonadota</taxon>
        <taxon>Gammaproteobacteria</taxon>
        <taxon>Enterobacterales</taxon>
        <taxon>Enterobacteriaceae</taxon>
        <taxon>Pluralibacter</taxon>
    </lineage>
</organism>
<feature type="region of interest" description="Disordered" evidence="2">
    <location>
        <begin position="1"/>
        <end position="26"/>
    </location>
</feature>
<dbReference type="Proteomes" id="UP000036196">
    <property type="component" value="Unassembled WGS sequence"/>
</dbReference>
<dbReference type="InterPro" id="IPR006261">
    <property type="entry name" value="dGTPase"/>
</dbReference>
<dbReference type="InterPro" id="IPR050135">
    <property type="entry name" value="dGTPase-like"/>
</dbReference>
<dbReference type="Gene3D" id="1.10.3210.10">
    <property type="entry name" value="Hypothetical protein af1432"/>
    <property type="match status" value="1"/>
</dbReference>
<comment type="caution">
    <text evidence="4">The sequence shown here is derived from an EMBL/GenBank/DDBJ whole genome shotgun (WGS) entry which is preliminary data.</text>
</comment>
<dbReference type="RefSeq" id="WP_048277941.1">
    <property type="nucleotide sequence ID" value="NZ_LDZF01000001.1"/>
</dbReference>
<keyword evidence="5" id="KW-1185">Reference proteome</keyword>
<dbReference type="PROSITE" id="PS51831">
    <property type="entry name" value="HD"/>
    <property type="match status" value="1"/>
</dbReference>
<dbReference type="AlphaFoldDB" id="A0A0J5LE05"/>
<feature type="domain" description="HD" evidence="3">
    <location>
        <begin position="65"/>
        <end position="246"/>
    </location>
</feature>
<evidence type="ECO:0000313" key="4">
    <source>
        <dbReference type="EMBL" id="KMK16629.1"/>
    </source>
</evidence>
<accession>A0A0J5LE05</accession>
<dbReference type="PANTHER" id="PTHR11373:SF32">
    <property type="entry name" value="DEOXYGUANOSINETRIPHOSPHATE TRIPHOSPHOHYDROLASE"/>
    <property type="match status" value="1"/>
</dbReference>
<evidence type="ECO:0000256" key="2">
    <source>
        <dbReference type="SAM" id="MobiDB-lite"/>
    </source>
</evidence>
<dbReference type="InterPro" id="IPR006674">
    <property type="entry name" value="HD_domain"/>
</dbReference>
<dbReference type="PANTHER" id="PTHR11373">
    <property type="entry name" value="DEOXYNUCLEOSIDE TRIPHOSPHATE TRIPHOSPHOHYDROLASE"/>
    <property type="match status" value="1"/>
</dbReference>
<proteinExistence type="predicted"/>
<evidence type="ECO:0000256" key="1">
    <source>
        <dbReference type="ARBA" id="ARBA00022801"/>
    </source>
</evidence>
<evidence type="ECO:0000259" key="3">
    <source>
        <dbReference type="PROSITE" id="PS51831"/>
    </source>
</evidence>
<dbReference type="PATRIC" id="fig|61647.15.peg.298"/>
<dbReference type="GO" id="GO:0006203">
    <property type="term" value="P:dGTP catabolic process"/>
    <property type="evidence" value="ECO:0007669"/>
    <property type="project" value="TreeGrafter"/>
</dbReference>
<dbReference type="SUPFAM" id="SSF109604">
    <property type="entry name" value="HD-domain/PDEase-like"/>
    <property type="match status" value="1"/>
</dbReference>
<dbReference type="Pfam" id="PF01966">
    <property type="entry name" value="HD"/>
    <property type="match status" value="1"/>
</dbReference>
<dbReference type="Gene3D" id="1.10.3550.10">
    <property type="entry name" value="eoxyguanosinetriphosphate triphosphohydrolase domain-like"/>
    <property type="match status" value="1"/>
</dbReference>
<gene>
    <name evidence="4" type="ORF">ABW06_01405</name>
</gene>
<sequence>MNWNQLLNSSRRKPKEGKETISDTAKGRHQIERDFDRILFAAPTRRLADKTQVFPLDKNDSVRTRLTHSYEVANLARGIGMRLAFELEEDVFKGISPDICIQRDVPALLAAIGLAHDLGNPPFGHQGEKAMGEWFTQNLPATDKNYIDKIYSDFRHFDGNSQTFRLVTKLQILNDEYGLNLTYATLAAMIKYPRASFADASTWKKHGFFFSEQSVVHDVWQKTGLKEGLRHPFTYLMEACDDIAYSVLDAEDTVKKGLASFHDLMDFLQSHPLCSNDEVAKKVIASSKKDNASYTQYDLSPAELNDMSMQKFRVYAIAELVDAAVIAFRDNIDALLHDNSVSADLLSLSSGHGLCKALKQFDSSRGYQHRDVLKLELEGSNYIKNLMDMLWLGIKGRATDNNSWNTPFGRYVYGRISENYRRIFEQQDDLPGYYKEAQLLADAISGMTDSYLIALHNELAALHEYECRQR</sequence>
<protein>
    <submittedName>
        <fullName evidence="4">Deoxyguanosinetriphosphate triphosphohydrolase</fullName>
    </submittedName>
</protein>
<dbReference type="eggNOG" id="COG0232">
    <property type="taxonomic scope" value="Bacteria"/>
</dbReference>
<dbReference type="InterPro" id="IPR023293">
    <property type="entry name" value="dGTP_triP_hydro_central_sf"/>
</dbReference>
<dbReference type="STRING" id="61647.LG71_14330"/>
<keyword evidence="1 4" id="KW-0378">Hydrolase</keyword>
<dbReference type="EMBL" id="LDZF01000001">
    <property type="protein sequence ID" value="KMK16629.1"/>
    <property type="molecule type" value="Genomic_DNA"/>
</dbReference>
<evidence type="ECO:0000313" key="5">
    <source>
        <dbReference type="Proteomes" id="UP000036196"/>
    </source>
</evidence>
<dbReference type="InterPro" id="IPR027432">
    <property type="entry name" value="dGTP_triphosphohydrolase_C"/>
</dbReference>
<dbReference type="GO" id="GO:0008832">
    <property type="term" value="F:dGTPase activity"/>
    <property type="evidence" value="ECO:0007669"/>
    <property type="project" value="TreeGrafter"/>
</dbReference>
<name>A0A0J5LE05_PLUGE</name>
<dbReference type="SMART" id="SM00471">
    <property type="entry name" value="HDc"/>
    <property type="match status" value="1"/>
</dbReference>
<dbReference type="Gene3D" id="1.10.3410.10">
    <property type="entry name" value="putative deoxyguanosinetriphosphate triphosphohydrolase like domain"/>
    <property type="match status" value="1"/>
</dbReference>